<name>A0ABP2KSZ4_9BACE</name>
<keyword evidence="2" id="KW-1185">Reference proteome</keyword>
<dbReference type="EMBL" id="AFBM01000014">
    <property type="protein sequence ID" value="EGF52539.1"/>
    <property type="molecule type" value="Genomic_DNA"/>
</dbReference>
<gene>
    <name evidence="1" type="ORF">HMPREF9445_01488</name>
</gene>
<evidence type="ECO:0000313" key="2">
    <source>
        <dbReference type="Proteomes" id="UP000010321"/>
    </source>
</evidence>
<protein>
    <submittedName>
        <fullName evidence="1">Conserved domain protein</fullName>
    </submittedName>
</protein>
<organism evidence="1 2">
    <name type="scientific">Bacteroides clarus YIT 12056</name>
    <dbReference type="NCBI Taxonomy" id="762984"/>
    <lineage>
        <taxon>Bacteria</taxon>
        <taxon>Pseudomonadati</taxon>
        <taxon>Bacteroidota</taxon>
        <taxon>Bacteroidia</taxon>
        <taxon>Bacteroidales</taxon>
        <taxon>Bacteroidaceae</taxon>
        <taxon>Bacteroides</taxon>
    </lineage>
</organism>
<dbReference type="Proteomes" id="UP000010321">
    <property type="component" value="Unassembled WGS sequence"/>
</dbReference>
<evidence type="ECO:0000313" key="1">
    <source>
        <dbReference type="EMBL" id="EGF52539.1"/>
    </source>
</evidence>
<comment type="caution">
    <text evidence="1">The sequence shown here is derived from an EMBL/GenBank/DDBJ whole genome shotgun (WGS) entry which is preliminary data.</text>
</comment>
<accession>A0ABP2KSZ4</accession>
<reference evidence="1 2" key="1">
    <citation type="submission" date="2011-02" db="EMBL/GenBank/DDBJ databases">
        <authorList>
            <person name="Weinstock G."/>
            <person name="Sodergren E."/>
            <person name="Clifton S."/>
            <person name="Fulton L."/>
            <person name="Fulton B."/>
            <person name="Courtney L."/>
            <person name="Fronick C."/>
            <person name="Harrison M."/>
            <person name="Strong C."/>
            <person name="Farmer C."/>
            <person name="Delahaunty K."/>
            <person name="Markovic C."/>
            <person name="Hall O."/>
            <person name="Minx P."/>
            <person name="Tomlinson C."/>
            <person name="Mitreva M."/>
            <person name="Hou S."/>
            <person name="Chen J."/>
            <person name="Wollam A."/>
            <person name="Pepin K.H."/>
            <person name="Johnson M."/>
            <person name="Bhonagiri V."/>
            <person name="Zhang X."/>
            <person name="Suruliraj S."/>
            <person name="Warren W."/>
            <person name="Chinwalla A."/>
            <person name="Mardis E.R."/>
            <person name="Wilson R.K."/>
        </authorList>
    </citation>
    <scope>NUCLEOTIDE SEQUENCE [LARGE SCALE GENOMIC DNA]</scope>
    <source>
        <strain evidence="1 2">YIT 12056</strain>
    </source>
</reference>
<proteinExistence type="predicted"/>
<sequence length="64" mass="7816">MLKSNNLHNLFNTLLRLFECYLTHYYDFLNVIFPSKYDFLNVILHHLRFSFAQVVITYYICATY</sequence>